<dbReference type="SMR" id="A0A1S4A085"/>
<dbReference type="AlphaFoldDB" id="A0A1S4A085"/>
<sequence length="355" mass="40286">FFVPFLLSIYSVCHFLLLLSFPVTTFHSRIAANGPQKSTNYDEIFMQHSLQFSDSLKDLKNLRKQLYSAAEYFESSYGENEHKTLVIETLKDYVSNALVSSVDHLGSVACKLNSFLDEKVDEFSTTKLRFSCMEQKLQTCQEVVDRSGLLQQSFVVLTPKQHKRYMISAAETQPAVIKPRQRHKEQNLCPQDDLRLPKQGDCFPHPFQALPSKPHPSKPQYMKRHSKISWTDASPNSLNFSFTRVASTKEVGKRPVSPLKFALKRSGSVNRSVSPLMRFGSVISRSISPSTSSNKVRCPSEPRRAVSLSINPERNGAKDVQDYSRKSKKLLTAFLSLHSHGSRKGNIPSRYHDDR</sequence>
<dbReference type="Gene3D" id="6.10.140.1620">
    <property type="match status" value="1"/>
</dbReference>
<dbReference type="RefSeq" id="XP_016470048.1">
    <property type="nucleotide sequence ID" value="XM_016614562.1"/>
</dbReference>
<proteinExistence type="inferred from homology"/>
<dbReference type="PANTHER" id="PTHR10460">
    <property type="entry name" value="ABL INTERACTOR FAMILY MEMBER"/>
    <property type="match status" value="1"/>
</dbReference>
<dbReference type="OMA" id="HYIFPGK"/>
<feature type="signal peptide" evidence="3">
    <location>
        <begin position="1"/>
        <end position="20"/>
    </location>
</feature>
<evidence type="ECO:0000256" key="1">
    <source>
        <dbReference type="ARBA" id="ARBA00010020"/>
    </source>
</evidence>
<evidence type="ECO:0000256" key="2">
    <source>
        <dbReference type="ARBA" id="ARBA00025223"/>
    </source>
</evidence>
<dbReference type="PANTHER" id="PTHR10460:SF34">
    <property type="entry name" value="PROTEIN ABIL2-LIKE"/>
    <property type="match status" value="1"/>
</dbReference>
<comment type="function">
    <text evidence="2">Involved in regulation of actin and microtubule organization. Part of a WAVE complex that activates the Arp2/3 complex.</text>
</comment>
<dbReference type="STRING" id="4097.A0A1S4A085"/>
<name>A0A1S4A085_TOBAC</name>
<accession>A0A1S4A085</accession>
<reference evidence="4" key="1">
    <citation type="submission" date="2025-08" db="UniProtKB">
        <authorList>
            <consortium name="RefSeq"/>
        </authorList>
    </citation>
    <scope>IDENTIFICATION</scope>
</reference>
<evidence type="ECO:0000313" key="4">
    <source>
        <dbReference type="RefSeq" id="XP_016470048.1"/>
    </source>
</evidence>
<dbReference type="InterPro" id="IPR028457">
    <property type="entry name" value="ABI"/>
</dbReference>
<gene>
    <name evidence="4" type="primary">LOC107792353</name>
</gene>
<feature type="non-terminal residue" evidence="4">
    <location>
        <position position="1"/>
    </location>
</feature>
<dbReference type="PaxDb" id="4097-A0A1S4A085"/>
<feature type="chain" id="PRO_5010291973" evidence="3">
    <location>
        <begin position="21"/>
        <end position="355"/>
    </location>
</feature>
<dbReference type="OrthoDB" id="1927036at2759"/>
<keyword evidence="3" id="KW-0732">Signal</keyword>
<comment type="similarity">
    <text evidence="1">Belongs to the ABI family.</text>
</comment>
<protein>
    <submittedName>
        <fullName evidence="4">Protein ABIL2</fullName>
    </submittedName>
</protein>
<organism evidence="4">
    <name type="scientific">Nicotiana tabacum</name>
    <name type="common">Common tobacco</name>
    <dbReference type="NCBI Taxonomy" id="4097"/>
    <lineage>
        <taxon>Eukaryota</taxon>
        <taxon>Viridiplantae</taxon>
        <taxon>Streptophyta</taxon>
        <taxon>Embryophyta</taxon>
        <taxon>Tracheophyta</taxon>
        <taxon>Spermatophyta</taxon>
        <taxon>Magnoliopsida</taxon>
        <taxon>eudicotyledons</taxon>
        <taxon>Gunneridae</taxon>
        <taxon>Pentapetalae</taxon>
        <taxon>asterids</taxon>
        <taxon>lamiids</taxon>
        <taxon>Solanales</taxon>
        <taxon>Solanaceae</taxon>
        <taxon>Nicotianoideae</taxon>
        <taxon>Nicotianeae</taxon>
        <taxon>Nicotiana</taxon>
    </lineage>
</organism>
<dbReference type="KEGG" id="nta:107792353"/>
<evidence type="ECO:0000256" key="3">
    <source>
        <dbReference type="SAM" id="SignalP"/>
    </source>
</evidence>